<dbReference type="SUPFAM" id="SSF52540">
    <property type="entry name" value="P-loop containing nucleoside triphosphate hydrolases"/>
    <property type="match status" value="1"/>
</dbReference>
<dbReference type="STRING" id="118967.SAMN02745191_1460"/>
<dbReference type="Pfam" id="PF00485">
    <property type="entry name" value="PRK"/>
    <property type="match status" value="1"/>
</dbReference>
<dbReference type="AlphaFoldDB" id="A0A1T4N3A6"/>
<name>A0A1T4N3A6_9FIRM</name>
<organism evidence="2 3">
    <name type="scientific">Anaerorhabdus furcosa</name>
    <dbReference type="NCBI Taxonomy" id="118967"/>
    <lineage>
        <taxon>Bacteria</taxon>
        <taxon>Bacillati</taxon>
        <taxon>Bacillota</taxon>
        <taxon>Erysipelotrichia</taxon>
        <taxon>Erysipelotrichales</taxon>
        <taxon>Erysipelotrichaceae</taxon>
        <taxon>Anaerorhabdus</taxon>
    </lineage>
</organism>
<keyword evidence="2" id="KW-0808">Transferase</keyword>
<reference evidence="3" key="1">
    <citation type="submission" date="2017-02" db="EMBL/GenBank/DDBJ databases">
        <authorList>
            <person name="Varghese N."/>
            <person name="Submissions S."/>
        </authorList>
    </citation>
    <scope>NUCLEOTIDE SEQUENCE [LARGE SCALE GENOMIC DNA]</scope>
    <source>
        <strain evidence="3">ATCC 25662</strain>
    </source>
</reference>
<keyword evidence="3" id="KW-1185">Reference proteome</keyword>
<dbReference type="InterPro" id="IPR027417">
    <property type="entry name" value="P-loop_NTPase"/>
</dbReference>
<evidence type="ECO:0000313" key="2">
    <source>
        <dbReference type="EMBL" id="SJZ73596.1"/>
    </source>
</evidence>
<protein>
    <submittedName>
        <fullName evidence="2">Uridine kinase</fullName>
    </submittedName>
</protein>
<evidence type="ECO:0000259" key="1">
    <source>
        <dbReference type="Pfam" id="PF00485"/>
    </source>
</evidence>
<dbReference type="Gene3D" id="3.40.50.300">
    <property type="entry name" value="P-loop containing nucleotide triphosphate hydrolases"/>
    <property type="match status" value="2"/>
</dbReference>
<evidence type="ECO:0000313" key="3">
    <source>
        <dbReference type="Proteomes" id="UP000243297"/>
    </source>
</evidence>
<dbReference type="RefSeq" id="WP_078711864.1">
    <property type="nucleotide sequence ID" value="NZ_FUWY01000004.1"/>
</dbReference>
<sequence>MRKTKVIAINSVSGGGKTTVTKELYKKVPKSAAIYFDDGNYDVKSEIMDIEEWVSRGSNANEFDLSELEKKINFELEKGYDYLFLDYPFDYRHDLIKKYIDTAIYIDTPSDLSIERKIQRDNPNEEISLSTLLDTILKNNFLYEEARRLGIDGADLIVDGNQTVDAIVKTIIENEINLLV</sequence>
<feature type="domain" description="Phosphoribulokinase/uridine kinase" evidence="1">
    <location>
        <begin position="92"/>
        <end position="163"/>
    </location>
</feature>
<gene>
    <name evidence="2" type="ORF">SAMN02745191_1460</name>
</gene>
<proteinExistence type="predicted"/>
<dbReference type="EMBL" id="FUWY01000004">
    <property type="protein sequence ID" value="SJZ73596.1"/>
    <property type="molecule type" value="Genomic_DNA"/>
</dbReference>
<dbReference type="Proteomes" id="UP000243297">
    <property type="component" value="Unassembled WGS sequence"/>
</dbReference>
<accession>A0A1T4N3A6</accession>
<keyword evidence="2" id="KW-0418">Kinase</keyword>
<dbReference type="OrthoDB" id="6291705at2"/>
<dbReference type="InterPro" id="IPR006083">
    <property type="entry name" value="PRK/URK"/>
</dbReference>
<dbReference type="GO" id="GO:0016301">
    <property type="term" value="F:kinase activity"/>
    <property type="evidence" value="ECO:0007669"/>
    <property type="project" value="UniProtKB-KW"/>
</dbReference>
<dbReference type="GO" id="GO:0005524">
    <property type="term" value="F:ATP binding"/>
    <property type="evidence" value="ECO:0007669"/>
    <property type="project" value="InterPro"/>
</dbReference>